<dbReference type="EMBL" id="CAWYQH010000097">
    <property type="protein sequence ID" value="CAK8684186.1"/>
    <property type="molecule type" value="Genomic_DNA"/>
</dbReference>
<evidence type="ECO:0000313" key="1">
    <source>
        <dbReference type="EMBL" id="CAK8684186.1"/>
    </source>
</evidence>
<keyword evidence="2" id="KW-1185">Reference proteome</keyword>
<accession>A0ABP0FX55</accession>
<evidence type="ECO:0000313" key="2">
    <source>
        <dbReference type="Proteomes" id="UP001642483"/>
    </source>
</evidence>
<reference evidence="1 2" key="1">
    <citation type="submission" date="2024-02" db="EMBL/GenBank/DDBJ databases">
        <authorList>
            <person name="Daric V."/>
            <person name="Darras S."/>
        </authorList>
    </citation>
    <scope>NUCLEOTIDE SEQUENCE [LARGE SCALE GENOMIC DNA]</scope>
</reference>
<sequence length="68" mass="7768">MKVSVMFAVLHRALISKISRYTNAWSEKNGYLSSCLRDRARMTYFLDFRVDSSTVDKQAQLLACATTT</sequence>
<name>A0ABP0FX55_CLALP</name>
<dbReference type="Proteomes" id="UP001642483">
    <property type="component" value="Unassembled WGS sequence"/>
</dbReference>
<organism evidence="1 2">
    <name type="scientific">Clavelina lepadiformis</name>
    <name type="common">Light-bulb sea squirt</name>
    <name type="synonym">Ascidia lepadiformis</name>
    <dbReference type="NCBI Taxonomy" id="159417"/>
    <lineage>
        <taxon>Eukaryota</taxon>
        <taxon>Metazoa</taxon>
        <taxon>Chordata</taxon>
        <taxon>Tunicata</taxon>
        <taxon>Ascidiacea</taxon>
        <taxon>Aplousobranchia</taxon>
        <taxon>Clavelinidae</taxon>
        <taxon>Clavelina</taxon>
    </lineage>
</organism>
<comment type="caution">
    <text evidence="1">The sequence shown here is derived from an EMBL/GenBank/DDBJ whole genome shotgun (WGS) entry which is preliminary data.</text>
</comment>
<proteinExistence type="predicted"/>
<gene>
    <name evidence="1" type="ORF">CVLEPA_LOCUS15179</name>
</gene>
<protein>
    <submittedName>
        <fullName evidence="1">Uncharacterized protein</fullName>
    </submittedName>
</protein>